<protein>
    <submittedName>
        <fullName evidence="2">Asparagine synthase</fullName>
    </submittedName>
</protein>
<accession>A0ABN6RAF7</accession>
<dbReference type="Gene3D" id="3.40.50.620">
    <property type="entry name" value="HUPs"/>
    <property type="match status" value="1"/>
</dbReference>
<feature type="domain" description="Asparagine synthetase" evidence="1">
    <location>
        <begin position="193"/>
        <end position="573"/>
    </location>
</feature>
<dbReference type="InterPro" id="IPR001962">
    <property type="entry name" value="Asn_synthase"/>
</dbReference>
<dbReference type="Pfam" id="PF00733">
    <property type="entry name" value="Asn_synthase"/>
    <property type="match status" value="1"/>
</dbReference>
<sequence>MSDPWISGGGLATPPWSEGEQVDGIPGVRLGPGVQARVLTNERASLALVGDVSLAGEEEPKLLDAVAGGRWAELTYLPGSYWVLAQNGTHRFVCGDLSGLRSVFYTMHGPHTLWSTSARRLATHCAAPPDLAMLAARLTAGAEHWPKRTAYEGVYAVPGGFGLLLGGPQPELVDVSGIEPLATLAEGAPVFGAALKRAVHWRMQEASGRAGADVSGGLDSSSVAILAARVGEVRAVTYADAFTSAEDLTFARRVAQHMDAPLHVGTGGRAHLPFAWQPNQPVTDQPAAMSLTTAQQQLYLRPAAGLPLHFTGNGGDVVLDSCSAAWIGMVQCGDRRAARRQVTGWARARNRSPRELWQAVTRAAEIGHAGALQDAAGRMARGDFEARRPGVWSWCHLGQSATWLTPFGRERVAALLRGAADSADKAARADLAEQHLSLRLVGADARDTAPLAAAWGVRQVHPFIDNQVVRAAFAISPIERHGVTTFKPLLAAALPSLPTWLTSRRSKGSFSRQLTAGMLHNQAALAHLIRTSPLVTSGLLDPEPALAALAGIGGAHAGALYDLQRLTMTSQWLATSSHSTKLELEEAC</sequence>
<proteinExistence type="predicted"/>
<dbReference type="Proteomes" id="UP001059597">
    <property type="component" value="Plasmid SNP1"/>
</dbReference>
<keyword evidence="2" id="KW-0614">Plasmid</keyword>
<evidence type="ECO:0000259" key="1">
    <source>
        <dbReference type="Pfam" id="PF00733"/>
    </source>
</evidence>
<dbReference type="InterPro" id="IPR014729">
    <property type="entry name" value="Rossmann-like_a/b/a_fold"/>
</dbReference>
<dbReference type="SUPFAM" id="SSF52402">
    <property type="entry name" value="Adenine nucleotide alpha hydrolases-like"/>
    <property type="match status" value="1"/>
</dbReference>
<organism evidence="2 3">
    <name type="scientific">Streptomyces nigrescens</name>
    <dbReference type="NCBI Taxonomy" id="1920"/>
    <lineage>
        <taxon>Bacteria</taxon>
        <taxon>Bacillati</taxon>
        <taxon>Actinomycetota</taxon>
        <taxon>Actinomycetes</taxon>
        <taxon>Kitasatosporales</taxon>
        <taxon>Streptomycetaceae</taxon>
        <taxon>Streptomyces</taxon>
    </lineage>
</organism>
<evidence type="ECO:0000313" key="3">
    <source>
        <dbReference type="Proteomes" id="UP001059597"/>
    </source>
</evidence>
<name>A0ABN6RAF7_STRNI</name>
<geneLocation type="plasmid" evidence="2 3">
    <name>SNP1</name>
</geneLocation>
<keyword evidence="3" id="KW-1185">Reference proteome</keyword>
<reference evidence="2" key="1">
    <citation type="submission" date="2022-06" db="EMBL/GenBank/DDBJ databases">
        <title>Complete genome sequence of Streptomyces nigrescens HEK616.</title>
        <authorList>
            <person name="Asamizu S."/>
            <person name="Onaka H."/>
        </authorList>
    </citation>
    <scope>NUCLEOTIDE SEQUENCE</scope>
    <source>
        <strain evidence="2">HEK616</strain>
        <plasmid evidence="2">SNP1</plasmid>
    </source>
</reference>
<dbReference type="EMBL" id="AP026074">
    <property type="protein sequence ID" value="BDM74926.1"/>
    <property type="molecule type" value="Genomic_DNA"/>
</dbReference>
<gene>
    <name evidence="2" type="primary">asnB_3</name>
    <name evidence="2" type="ORF">HEK616_84130</name>
</gene>
<evidence type="ECO:0000313" key="2">
    <source>
        <dbReference type="EMBL" id="BDM74926.1"/>
    </source>
</evidence>
<dbReference type="RefSeq" id="WP_261958342.1">
    <property type="nucleotide sequence ID" value="NZ_AP026074.1"/>
</dbReference>